<feature type="compositionally biased region" description="Low complexity" evidence="1">
    <location>
        <begin position="263"/>
        <end position="273"/>
    </location>
</feature>
<name>A0AAD7XLM5_9STRA</name>
<protein>
    <submittedName>
        <fullName evidence="2">Uncharacterized protein</fullName>
    </submittedName>
</protein>
<reference evidence="2" key="1">
    <citation type="submission" date="2023-01" db="EMBL/GenBank/DDBJ databases">
        <title>Metagenome sequencing of chrysophaentin producing Chrysophaeum taylorii.</title>
        <authorList>
            <person name="Davison J."/>
            <person name="Bewley C."/>
        </authorList>
    </citation>
    <scope>NUCLEOTIDE SEQUENCE</scope>
    <source>
        <strain evidence="2">NIES-1699</strain>
    </source>
</reference>
<dbReference type="AlphaFoldDB" id="A0AAD7XLM5"/>
<evidence type="ECO:0000313" key="3">
    <source>
        <dbReference type="Proteomes" id="UP001230188"/>
    </source>
</evidence>
<comment type="caution">
    <text evidence="2">The sequence shown here is derived from an EMBL/GenBank/DDBJ whole genome shotgun (WGS) entry which is preliminary data.</text>
</comment>
<gene>
    <name evidence="2" type="ORF">CTAYLR_001536</name>
</gene>
<evidence type="ECO:0000256" key="1">
    <source>
        <dbReference type="SAM" id="MobiDB-lite"/>
    </source>
</evidence>
<sequence>MESLDPGVRCHLLEFVDTKDLGGVSTTSTDWRARAEFSARLRVAEFLRCIGLEGLVPVDRARLGFDARCAWRYVLSIYARCALWLRADADVEVDRGRVVGWKDVLGSGAVARPAHVADAPRLRLDGAPSVDFSQQRGGRGLVLVEGVPEVSVGVMLAVSAVTGDSTLVDSGEAGGERFELCHGYPTDGNRDQPRICFTASNSGDPPMRALWGETRSTGDRHVYSIVFGHKSWKRASRENEQPESPPRARRLLSPLARRDDPSAEPAAGGEPPGLTIFGPRRRHYHTRQRTRDAANASTANRSAALFVDSSIEGCADVGPNGVTRGFTIGSDRNGAYRLRGDINAFALWTGAVPASCLFALERALIAKYNISPPPPRPRAAST</sequence>
<dbReference type="Proteomes" id="UP001230188">
    <property type="component" value="Unassembled WGS sequence"/>
</dbReference>
<organism evidence="2 3">
    <name type="scientific">Chrysophaeum taylorii</name>
    <dbReference type="NCBI Taxonomy" id="2483200"/>
    <lineage>
        <taxon>Eukaryota</taxon>
        <taxon>Sar</taxon>
        <taxon>Stramenopiles</taxon>
        <taxon>Ochrophyta</taxon>
        <taxon>Pelagophyceae</taxon>
        <taxon>Pelagomonadales</taxon>
        <taxon>Pelagomonadaceae</taxon>
        <taxon>Chrysophaeum</taxon>
    </lineage>
</organism>
<accession>A0AAD7XLM5</accession>
<feature type="compositionally biased region" description="Basic residues" evidence="1">
    <location>
        <begin position="279"/>
        <end position="288"/>
    </location>
</feature>
<feature type="region of interest" description="Disordered" evidence="1">
    <location>
        <begin position="233"/>
        <end position="297"/>
    </location>
</feature>
<proteinExistence type="predicted"/>
<keyword evidence="3" id="KW-1185">Reference proteome</keyword>
<evidence type="ECO:0000313" key="2">
    <source>
        <dbReference type="EMBL" id="KAJ8603004.1"/>
    </source>
</evidence>
<dbReference type="EMBL" id="JAQMWT010000362">
    <property type="protein sequence ID" value="KAJ8603004.1"/>
    <property type="molecule type" value="Genomic_DNA"/>
</dbReference>